<proteinExistence type="predicted"/>
<dbReference type="PANTHER" id="PTHR40763:SF5">
    <property type="entry name" value="MEMBRANE PROTEIN"/>
    <property type="match status" value="1"/>
</dbReference>
<feature type="domain" description="DUF1707" evidence="1">
    <location>
        <begin position="8"/>
        <end position="60"/>
    </location>
</feature>
<dbReference type="OrthoDB" id="4772576at2"/>
<gene>
    <name evidence="2" type="ORF">BST23_12450</name>
</gene>
<organism evidence="2 3">
    <name type="scientific">Mycolicibacterium elephantis</name>
    <dbReference type="NCBI Taxonomy" id="81858"/>
    <lineage>
        <taxon>Bacteria</taxon>
        <taxon>Bacillati</taxon>
        <taxon>Actinomycetota</taxon>
        <taxon>Actinomycetes</taxon>
        <taxon>Mycobacteriales</taxon>
        <taxon>Mycobacteriaceae</taxon>
        <taxon>Mycolicibacterium</taxon>
    </lineage>
</organism>
<evidence type="ECO:0000259" key="1">
    <source>
        <dbReference type="Pfam" id="PF08044"/>
    </source>
</evidence>
<dbReference type="Pfam" id="PF08044">
    <property type="entry name" value="DUF1707"/>
    <property type="match status" value="1"/>
</dbReference>
<dbReference type="AlphaFoldDB" id="A0A0M2Z931"/>
<dbReference type="STRING" id="81858.BST23_12450"/>
<dbReference type="RefSeq" id="WP_046754569.1">
    <property type="nucleotide sequence ID" value="NZ_JBCGVB010000003.1"/>
</dbReference>
<protein>
    <recommendedName>
        <fullName evidence="1">DUF1707 domain-containing protein</fullName>
    </recommendedName>
</protein>
<sequence>MDPSDANLRVSDDDRAHVRQLLEHAVGQGLLTLDEFSERIDTVLTARTRGDLRAVLADLPEADLPRSHPPAVTPDGGELVQGRMSTITRRGQWTVPPHLRLHTRMCDTTLDFTTATLQSPTVVLDIDDYFSSTELILPDGATADLNGVDTFAGSATLKVPYGPQSPQLHLVVRGRVRFGSVTARYSYGRVWRRIFG</sequence>
<dbReference type="Proteomes" id="UP000192772">
    <property type="component" value="Unassembled WGS sequence"/>
</dbReference>
<evidence type="ECO:0000313" key="3">
    <source>
        <dbReference type="Proteomes" id="UP000192772"/>
    </source>
</evidence>
<evidence type="ECO:0000313" key="2">
    <source>
        <dbReference type="EMBL" id="ORA65812.1"/>
    </source>
</evidence>
<accession>A0A1A0R1E4</accession>
<dbReference type="PANTHER" id="PTHR40763">
    <property type="entry name" value="MEMBRANE PROTEIN-RELATED"/>
    <property type="match status" value="1"/>
</dbReference>
<name>A0A0M2Z931_9MYCO</name>
<accession>A0A0M2Z931</accession>
<comment type="caution">
    <text evidence="2">The sequence shown here is derived from an EMBL/GenBank/DDBJ whole genome shotgun (WGS) entry which is preliminary data.</text>
</comment>
<dbReference type="EMBL" id="MVHP01000012">
    <property type="protein sequence ID" value="ORA65812.1"/>
    <property type="molecule type" value="Genomic_DNA"/>
</dbReference>
<reference evidence="2 3" key="1">
    <citation type="submission" date="2017-02" db="EMBL/GenBank/DDBJ databases">
        <title>The new phylogeny of genus Mycobacterium.</title>
        <authorList>
            <person name="Tortoli E."/>
            <person name="Trovato A."/>
            <person name="Cirillo D.M."/>
        </authorList>
    </citation>
    <scope>NUCLEOTIDE SEQUENCE [LARGE SCALE GENOMIC DNA]</scope>
    <source>
        <strain evidence="2 3">FI-09383</strain>
    </source>
</reference>
<dbReference type="InterPro" id="IPR012551">
    <property type="entry name" value="DUF1707_SHOCT-like"/>
</dbReference>